<protein>
    <recommendedName>
        <fullName evidence="4">Aminopeptidase N-like N-terminal domain-containing protein</fullName>
    </recommendedName>
</protein>
<dbReference type="OrthoDB" id="510539at2759"/>
<name>A0A8S3Z504_9EUPU</name>
<dbReference type="GO" id="GO:0043171">
    <property type="term" value="P:peptide catabolic process"/>
    <property type="evidence" value="ECO:0007669"/>
    <property type="project" value="TreeGrafter"/>
</dbReference>
<keyword evidence="1" id="KW-0378">Hydrolase</keyword>
<evidence type="ECO:0000259" key="4">
    <source>
        <dbReference type="Pfam" id="PF17900"/>
    </source>
</evidence>
<feature type="transmembrane region" description="Helical" evidence="3">
    <location>
        <begin position="32"/>
        <end position="57"/>
    </location>
</feature>
<dbReference type="Pfam" id="PF17900">
    <property type="entry name" value="Peptidase_M1_N"/>
    <property type="match status" value="1"/>
</dbReference>
<dbReference type="PANTHER" id="PTHR11533:SF276">
    <property type="entry name" value="GLUTAMYL AMINOPEPTIDASE"/>
    <property type="match status" value="1"/>
</dbReference>
<feature type="compositionally biased region" description="Low complexity" evidence="2">
    <location>
        <begin position="105"/>
        <end position="139"/>
    </location>
</feature>
<dbReference type="SUPFAM" id="SSF63737">
    <property type="entry name" value="Leukotriene A4 hydrolase N-terminal domain"/>
    <property type="match status" value="1"/>
</dbReference>
<keyword evidence="3" id="KW-0812">Transmembrane</keyword>
<dbReference type="GO" id="GO:0070006">
    <property type="term" value="F:metalloaminopeptidase activity"/>
    <property type="evidence" value="ECO:0007669"/>
    <property type="project" value="TreeGrafter"/>
</dbReference>
<dbReference type="InterPro" id="IPR050344">
    <property type="entry name" value="Peptidase_M1_aminopeptidases"/>
</dbReference>
<feature type="non-terminal residue" evidence="5">
    <location>
        <position position="240"/>
    </location>
</feature>
<dbReference type="EMBL" id="CAJHNH020001824">
    <property type="protein sequence ID" value="CAG5124607.1"/>
    <property type="molecule type" value="Genomic_DNA"/>
</dbReference>
<dbReference type="GO" id="GO:0008270">
    <property type="term" value="F:zinc ion binding"/>
    <property type="evidence" value="ECO:0007669"/>
    <property type="project" value="TreeGrafter"/>
</dbReference>
<dbReference type="Proteomes" id="UP000678393">
    <property type="component" value="Unassembled WGS sequence"/>
</dbReference>
<feature type="domain" description="Aminopeptidase N-like N-terminal" evidence="4">
    <location>
        <begin position="152"/>
        <end position="239"/>
    </location>
</feature>
<evidence type="ECO:0000256" key="1">
    <source>
        <dbReference type="ARBA" id="ARBA00022438"/>
    </source>
</evidence>
<organism evidence="5 6">
    <name type="scientific">Candidula unifasciata</name>
    <dbReference type="NCBI Taxonomy" id="100452"/>
    <lineage>
        <taxon>Eukaryota</taxon>
        <taxon>Metazoa</taxon>
        <taxon>Spiralia</taxon>
        <taxon>Lophotrochozoa</taxon>
        <taxon>Mollusca</taxon>
        <taxon>Gastropoda</taxon>
        <taxon>Heterobranchia</taxon>
        <taxon>Euthyneura</taxon>
        <taxon>Panpulmonata</taxon>
        <taxon>Eupulmonata</taxon>
        <taxon>Stylommatophora</taxon>
        <taxon>Helicina</taxon>
        <taxon>Helicoidea</taxon>
        <taxon>Geomitridae</taxon>
        <taxon>Candidula</taxon>
    </lineage>
</organism>
<evidence type="ECO:0000256" key="2">
    <source>
        <dbReference type="SAM" id="MobiDB-lite"/>
    </source>
</evidence>
<accession>A0A8S3Z504</accession>
<evidence type="ECO:0000256" key="3">
    <source>
        <dbReference type="SAM" id="Phobius"/>
    </source>
</evidence>
<dbReference type="InterPro" id="IPR045357">
    <property type="entry name" value="Aminopeptidase_N-like_N"/>
</dbReference>
<reference evidence="5" key="1">
    <citation type="submission" date="2021-04" db="EMBL/GenBank/DDBJ databases">
        <authorList>
            <consortium name="Molecular Ecology Group"/>
        </authorList>
    </citation>
    <scope>NUCLEOTIDE SEQUENCE</scope>
</reference>
<keyword evidence="1" id="KW-0645">Protease</keyword>
<sequence length="240" mass="25504">MARDKFELSDMNDSQTDLTPAARRGRGCFVSLPIAFVLVLLAAVVAVGVGIIVHFAGGDRDVVCHCMGSDTVPERPSADQIKQECIAQAGAGDQEICKACQGASTPVSPTSVTGSATAAGTTTSASGSNTGAPTTSTPPKVTDVRLPTAVYPQHYDVELFPDMSDLNPDNFTFRGSVKIVVRCDNATDNITLHVNVLTVNTSTIRFYPETPSATGDPKFVSSEVDKDRQFFILKLDKDMQ</sequence>
<evidence type="ECO:0000313" key="6">
    <source>
        <dbReference type="Proteomes" id="UP000678393"/>
    </source>
</evidence>
<feature type="region of interest" description="Disordered" evidence="2">
    <location>
        <begin position="105"/>
        <end position="142"/>
    </location>
</feature>
<proteinExistence type="predicted"/>
<gene>
    <name evidence="5" type="ORF">CUNI_LOCUS10165</name>
</gene>
<keyword evidence="1" id="KW-0031">Aminopeptidase</keyword>
<keyword evidence="3" id="KW-1133">Transmembrane helix</keyword>
<keyword evidence="3" id="KW-0472">Membrane</keyword>
<keyword evidence="6" id="KW-1185">Reference proteome</keyword>
<dbReference type="PANTHER" id="PTHR11533">
    <property type="entry name" value="PROTEASE M1 ZINC METALLOPROTEASE"/>
    <property type="match status" value="1"/>
</dbReference>
<dbReference type="InterPro" id="IPR042097">
    <property type="entry name" value="Aminopeptidase_N-like_N_sf"/>
</dbReference>
<dbReference type="Gene3D" id="2.60.40.1730">
    <property type="entry name" value="tricorn interacting facor f3 domain"/>
    <property type="match status" value="1"/>
</dbReference>
<dbReference type="AlphaFoldDB" id="A0A8S3Z504"/>
<dbReference type="GO" id="GO:0016020">
    <property type="term" value="C:membrane"/>
    <property type="evidence" value="ECO:0007669"/>
    <property type="project" value="TreeGrafter"/>
</dbReference>
<dbReference type="GO" id="GO:0005615">
    <property type="term" value="C:extracellular space"/>
    <property type="evidence" value="ECO:0007669"/>
    <property type="project" value="TreeGrafter"/>
</dbReference>
<dbReference type="GO" id="GO:0005737">
    <property type="term" value="C:cytoplasm"/>
    <property type="evidence" value="ECO:0007669"/>
    <property type="project" value="TreeGrafter"/>
</dbReference>
<evidence type="ECO:0000313" key="5">
    <source>
        <dbReference type="EMBL" id="CAG5124607.1"/>
    </source>
</evidence>
<dbReference type="GO" id="GO:0006508">
    <property type="term" value="P:proteolysis"/>
    <property type="evidence" value="ECO:0007669"/>
    <property type="project" value="TreeGrafter"/>
</dbReference>
<comment type="caution">
    <text evidence="5">The sequence shown here is derived from an EMBL/GenBank/DDBJ whole genome shotgun (WGS) entry which is preliminary data.</text>
</comment>
<dbReference type="GO" id="GO:0042277">
    <property type="term" value="F:peptide binding"/>
    <property type="evidence" value="ECO:0007669"/>
    <property type="project" value="TreeGrafter"/>
</dbReference>